<keyword evidence="3" id="KW-1185">Reference proteome</keyword>
<keyword evidence="1" id="KW-1133">Transmembrane helix</keyword>
<evidence type="ECO:0000313" key="3">
    <source>
        <dbReference type="Proteomes" id="UP000035199"/>
    </source>
</evidence>
<feature type="transmembrane region" description="Helical" evidence="1">
    <location>
        <begin position="97"/>
        <end position="119"/>
    </location>
</feature>
<dbReference type="AlphaFoldDB" id="A0A0G3GVB4"/>
<proteinExistence type="predicted"/>
<feature type="transmembrane region" description="Helical" evidence="1">
    <location>
        <begin position="21"/>
        <end position="42"/>
    </location>
</feature>
<reference evidence="2 3" key="1">
    <citation type="journal article" date="2015" name="Genome Announc.">
        <title>Complete Genome Sequence of the Type Strain Corynebacterium mustelae DSM 45274, Isolated from Various Tissues of a Male Ferret with Lethal Sepsis.</title>
        <authorList>
            <person name="Ruckert C."/>
            <person name="Eimer J."/>
            <person name="Winkler A."/>
            <person name="Tauch A."/>
        </authorList>
    </citation>
    <scope>NUCLEOTIDE SEQUENCE [LARGE SCALE GENOMIC DNA]</scope>
    <source>
        <strain evidence="2 3">DSM 45274</strain>
    </source>
</reference>
<dbReference type="Proteomes" id="UP000035199">
    <property type="component" value="Chromosome"/>
</dbReference>
<protein>
    <recommendedName>
        <fullName evidence="4">ABC-2 type transporter</fullName>
    </recommendedName>
</protein>
<evidence type="ECO:0008006" key="4">
    <source>
        <dbReference type="Google" id="ProtNLM"/>
    </source>
</evidence>
<feature type="transmembrane region" description="Helical" evidence="1">
    <location>
        <begin position="159"/>
        <end position="180"/>
    </location>
</feature>
<name>A0A0G3GVB4_9CORY</name>
<dbReference type="RefSeq" id="WP_144414082.1">
    <property type="nucleotide sequence ID" value="NZ_CP011542.1"/>
</dbReference>
<dbReference type="STRING" id="571915.CMUST_00540"/>
<gene>
    <name evidence="2" type="ORF">CMUST_00540</name>
</gene>
<feature type="transmembrane region" description="Helical" evidence="1">
    <location>
        <begin position="54"/>
        <end position="76"/>
    </location>
</feature>
<sequence length="241" mass="25811">MRFIFDTARVAARSTGTFANLRTFIVGVFVIPLLGVAFNVLLGQGIGAPDVRAIALASLSIGVLGIAASTFVAIVVHDRTLGIIDEVFFRPGHSWKYLMGIAIPAFGTAVLTGCVLFLILGGFHPLMMLRLVLPAALCGICFGVAAAGIGLAKGNPYFLLNWVIAFLPLTTGAVVPLSYYPEFMRYLPLSAVVQSWRENTPLSLVDATYNIGFFILIAILGFIATKRYVAAIRSGTQFHAL</sequence>
<feature type="transmembrane region" description="Helical" evidence="1">
    <location>
        <begin position="131"/>
        <end position="152"/>
    </location>
</feature>
<feature type="transmembrane region" description="Helical" evidence="1">
    <location>
        <begin position="207"/>
        <end position="225"/>
    </location>
</feature>
<dbReference type="EMBL" id="CP011542">
    <property type="protein sequence ID" value="AKK04465.1"/>
    <property type="molecule type" value="Genomic_DNA"/>
</dbReference>
<evidence type="ECO:0000313" key="2">
    <source>
        <dbReference type="EMBL" id="AKK04465.1"/>
    </source>
</evidence>
<organism evidence="2 3">
    <name type="scientific">Corynebacterium mustelae</name>
    <dbReference type="NCBI Taxonomy" id="571915"/>
    <lineage>
        <taxon>Bacteria</taxon>
        <taxon>Bacillati</taxon>
        <taxon>Actinomycetota</taxon>
        <taxon>Actinomycetes</taxon>
        <taxon>Mycobacteriales</taxon>
        <taxon>Corynebacteriaceae</taxon>
        <taxon>Corynebacterium</taxon>
    </lineage>
</organism>
<keyword evidence="1" id="KW-0472">Membrane</keyword>
<evidence type="ECO:0000256" key="1">
    <source>
        <dbReference type="SAM" id="Phobius"/>
    </source>
</evidence>
<dbReference type="OrthoDB" id="3260179at2"/>
<accession>A0A0G3GVB4</accession>
<dbReference type="PATRIC" id="fig|571915.4.peg.112"/>
<dbReference type="KEGG" id="cmv:CMUST_00540"/>
<reference evidence="3" key="2">
    <citation type="submission" date="2015-05" db="EMBL/GenBank/DDBJ databases">
        <title>Complete genome sequence of Corynebacterium mustelae DSM 45274, isolated from various tissues of a male ferret with lethal sepsis.</title>
        <authorList>
            <person name="Ruckert C."/>
            <person name="Albersmeier A."/>
            <person name="Winkler A."/>
            <person name="Tauch A."/>
        </authorList>
    </citation>
    <scope>NUCLEOTIDE SEQUENCE [LARGE SCALE GENOMIC DNA]</scope>
    <source>
        <strain evidence="3">DSM 45274</strain>
    </source>
</reference>
<keyword evidence="1" id="KW-0812">Transmembrane</keyword>